<proteinExistence type="predicted"/>
<keyword evidence="2" id="KW-1185">Reference proteome</keyword>
<organism evidence="1 2">
    <name type="scientific">Catharanthus roseus</name>
    <name type="common">Madagascar periwinkle</name>
    <name type="synonym">Vinca rosea</name>
    <dbReference type="NCBI Taxonomy" id="4058"/>
    <lineage>
        <taxon>Eukaryota</taxon>
        <taxon>Viridiplantae</taxon>
        <taxon>Streptophyta</taxon>
        <taxon>Embryophyta</taxon>
        <taxon>Tracheophyta</taxon>
        <taxon>Spermatophyta</taxon>
        <taxon>Magnoliopsida</taxon>
        <taxon>eudicotyledons</taxon>
        <taxon>Gunneridae</taxon>
        <taxon>Pentapetalae</taxon>
        <taxon>asterids</taxon>
        <taxon>lamiids</taxon>
        <taxon>Gentianales</taxon>
        <taxon>Apocynaceae</taxon>
        <taxon>Rauvolfioideae</taxon>
        <taxon>Vinceae</taxon>
        <taxon>Catharanthinae</taxon>
        <taxon>Catharanthus</taxon>
    </lineage>
</organism>
<comment type="caution">
    <text evidence="1">The sequence shown here is derived from an EMBL/GenBank/DDBJ whole genome shotgun (WGS) entry which is preliminary data.</text>
</comment>
<evidence type="ECO:0000313" key="2">
    <source>
        <dbReference type="Proteomes" id="UP001060085"/>
    </source>
</evidence>
<dbReference type="EMBL" id="CM044701">
    <property type="protein sequence ID" value="KAI5680947.1"/>
    <property type="molecule type" value="Genomic_DNA"/>
</dbReference>
<evidence type="ECO:0000313" key="1">
    <source>
        <dbReference type="EMBL" id="KAI5680947.1"/>
    </source>
</evidence>
<protein>
    <submittedName>
        <fullName evidence="1">Uncharacterized protein</fullName>
    </submittedName>
</protein>
<dbReference type="Proteomes" id="UP001060085">
    <property type="component" value="Linkage Group LG01"/>
</dbReference>
<gene>
    <name evidence="1" type="ORF">M9H77_02174</name>
</gene>
<name>A0ACC0C7N0_CATRO</name>
<accession>A0ACC0C7N0</accession>
<sequence length="167" mass="18886">MWYNAKLRNRLVVERAVHDLLESQVGILDHFQAMEWDSLVTMTGDYYPNLVREFYANIFFKFDPYKTDITTSFKKVGILGIPDEGHSIFYERASTSIFSDSNWVYSESLAIFGVKAQAVGKRVVKSNGLQGTWKVNCEKPLLPQTSSKRTLLKESITGGMKMKGGGT</sequence>
<reference evidence="2" key="1">
    <citation type="journal article" date="2023" name="Nat. Plants">
        <title>Single-cell RNA sequencing provides a high-resolution roadmap for understanding the multicellular compartmentation of specialized metabolism.</title>
        <authorList>
            <person name="Sun S."/>
            <person name="Shen X."/>
            <person name="Li Y."/>
            <person name="Li Y."/>
            <person name="Wang S."/>
            <person name="Li R."/>
            <person name="Zhang H."/>
            <person name="Shen G."/>
            <person name="Guo B."/>
            <person name="Wei J."/>
            <person name="Xu J."/>
            <person name="St-Pierre B."/>
            <person name="Chen S."/>
            <person name="Sun C."/>
        </authorList>
    </citation>
    <scope>NUCLEOTIDE SEQUENCE [LARGE SCALE GENOMIC DNA]</scope>
</reference>